<evidence type="ECO:0000256" key="1">
    <source>
        <dbReference type="SAM" id="MobiDB-lite"/>
    </source>
</evidence>
<comment type="caution">
    <text evidence="2">The sequence shown here is derived from an EMBL/GenBank/DDBJ whole genome shotgun (WGS) entry which is preliminary data.</text>
</comment>
<feature type="compositionally biased region" description="Polar residues" evidence="1">
    <location>
        <begin position="43"/>
        <end position="61"/>
    </location>
</feature>
<evidence type="ECO:0000313" key="3">
    <source>
        <dbReference type="Proteomes" id="UP000603453"/>
    </source>
</evidence>
<keyword evidence="3" id="KW-1185">Reference proteome</keyword>
<proteinExistence type="predicted"/>
<evidence type="ECO:0000313" key="2">
    <source>
        <dbReference type="EMBL" id="KAG2203965.1"/>
    </source>
</evidence>
<name>A0A8H7R4Y0_9FUNG</name>
<dbReference type="Proteomes" id="UP000603453">
    <property type="component" value="Unassembled WGS sequence"/>
</dbReference>
<reference evidence="2" key="1">
    <citation type="submission" date="2020-12" db="EMBL/GenBank/DDBJ databases">
        <title>Metabolic potential, ecology and presence of endohyphal bacteria is reflected in genomic diversity of Mucoromycotina.</title>
        <authorList>
            <person name="Muszewska A."/>
            <person name="Okrasinska A."/>
            <person name="Steczkiewicz K."/>
            <person name="Drgas O."/>
            <person name="Orlowska M."/>
            <person name="Perlinska-Lenart U."/>
            <person name="Aleksandrzak-Piekarczyk T."/>
            <person name="Szatraj K."/>
            <person name="Zielenkiewicz U."/>
            <person name="Pilsyk S."/>
            <person name="Malc E."/>
            <person name="Mieczkowski P."/>
            <person name="Kruszewska J.S."/>
            <person name="Biernat P."/>
            <person name="Pawlowska J."/>
        </authorList>
    </citation>
    <scope>NUCLEOTIDE SEQUENCE</scope>
    <source>
        <strain evidence="2">WA0000017839</strain>
    </source>
</reference>
<sequence>MTSYQAYASTSAVVENSSEMNIQGQESSTLVFSMDTLHIEEGQVTSGPTGFSGPDATQIQKGNVGPSIKNNPPTFDELDEDAELIKLYLNRIKKLHKAQLMSDDFDTLTKNYQLIVKLNLSMKELKPKINNNRK</sequence>
<organism evidence="2 3">
    <name type="scientific">Mucor saturninus</name>
    <dbReference type="NCBI Taxonomy" id="64648"/>
    <lineage>
        <taxon>Eukaryota</taxon>
        <taxon>Fungi</taxon>
        <taxon>Fungi incertae sedis</taxon>
        <taxon>Mucoromycota</taxon>
        <taxon>Mucoromycotina</taxon>
        <taxon>Mucoromycetes</taxon>
        <taxon>Mucorales</taxon>
        <taxon>Mucorineae</taxon>
        <taxon>Mucoraceae</taxon>
        <taxon>Mucor</taxon>
    </lineage>
</organism>
<protein>
    <submittedName>
        <fullName evidence="2">Uncharacterized protein</fullName>
    </submittedName>
</protein>
<dbReference type="EMBL" id="JAEPRD010000048">
    <property type="protein sequence ID" value="KAG2203965.1"/>
    <property type="molecule type" value="Genomic_DNA"/>
</dbReference>
<feature type="region of interest" description="Disordered" evidence="1">
    <location>
        <begin position="43"/>
        <end position="75"/>
    </location>
</feature>
<accession>A0A8H7R4Y0</accession>
<gene>
    <name evidence="2" type="ORF">INT47_007548</name>
</gene>
<dbReference type="AlphaFoldDB" id="A0A8H7R4Y0"/>